<feature type="transmembrane region" description="Helical" evidence="2">
    <location>
        <begin position="356"/>
        <end position="375"/>
    </location>
</feature>
<keyword evidence="2" id="KW-0472">Membrane</keyword>
<protein>
    <submittedName>
        <fullName evidence="4">Uncharacterized protein LOC111119555 isoform X3</fullName>
    </submittedName>
</protein>
<evidence type="ECO:0000256" key="2">
    <source>
        <dbReference type="SAM" id="Phobius"/>
    </source>
</evidence>
<dbReference type="Proteomes" id="UP000694844">
    <property type="component" value="Chromosome 2"/>
</dbReference>
<feature type="region of interest" description="Disordered" evidence="1">
    <location>
        <begin position="585"/>
        <end position="917"/>
    </location>
</feature>
<keyword evidence="2" id="KW-0812">Transmembrane</keyword>
<feature type="region of interest" description="Disordered" evidence="1">
    <location>
        <begin position="252"/>
        <end position="294"/>
    </location>
</feature>
<evidence type="ECO:0000313" key="3">
    <source>
        <dbReference type="Proteomes" id="UP000694844"/>
    </source>
</evidence>
<proteinExistence type="predicted"/>
<dbReference type="AlphaFoldDB" id="A0A8B8CMC1"/>
<keyword evidence="3" id="KW-1185">Reference proteome</keyword>
<feature type="region of interest" description="Disordered" evidence="1">
    <location>
        <begin position="115"/>
        <end position="191"/>
    </location>
</feature>
<accession>A0A8B8CMC1</accession>
<feature type="compositionally biased region" description="Polar residues" evidence="1">
    <location>
        <begin position="593"/>
        <end position="605"/>
    </location>
</feature>
<gene>
    <name evidence="4" type="primary">LOC111119555</name>
</gene>
<dbReference type="GeneID" id="111119555"/>
<sequence>MRYKLKKEVNSEIYNYDRTVDSTSKDYLQNDYFEKMSTKTDYTYSRSPSYRRKVESPHYRMPNMSRARVRGTVNNTTGDLYVSSDEEDMNYITGQRLSTRTVIEDGILLRSGNSLRNKRTVTERHNVRNRRSMQALNTNKNAREGRRSLQSIDTIDNSRESRSTTRESRSRQSQSSDYVSNTNQISMTGSSSASVTSYLSSSKSSIMQPVRKTLIQEFDDLEMEKGMKEIQNSNRKIKLYGLDQVDSDEMSGMESDVEFTGTNMSGYRSNSQYSRNSSRQSRSDTTTATTSDSSSSVVTTVTTTVVTTIIETLANTAKPVAQPVWNHVGQPIWSRVGNPVWQYLGRPVWRYLGRPICSIISRLLSTVLLLVYHLIWTYSLRYIVTGSTSVSRKMLRASRFVMVKIFIWEMGIFSRMSRRSRLCCLLLPFLLLLPLLFYAAYPVMKRSNLMEVWREKSVEDLSGIGGLSQHELREHVRRIVIQINEVKDDSLSVQEVERLVAGMVEQRLNEEKLANQNQWLEEQEAASLKAEENNELLTSVECRGEGENQELGKEVVPMDSPGVCEAALFSMTRKRGCNGLVREETVKDKGTETDTISVTEETSGADTVVKEEDEESGTPSRPETVSMKEDTLEDEEVVSSSGADTVSMVEEIVVDEETESEKRSLTGEGEEEDSGADTISLTEETAEDEESGADTISLTDETAEEESGANTISLTEETAEDEESGADTISLTEETAEDEETEASSAAEKISVEEETVVDEESIADKMSMTEDLEMVENKKSGADIPIKETVEEEESDTSSTEETVEDEESDTLSTEETVVDEESRADTLSLTEKTVEDEESDTLSTEETVEDEESRADTISLTEETVEDEESDTISTEKTVEDEESDTISTEKTVVDEESRADTISLTEETVEDEES</sequence>
<feature type="compositionally biased region" description="Low complexity" evidence="1">
    <location>
        <begin position="267"/>
        <end position="294"/>
    </location>
</feature>
<evidence type="ECO:0000256" key="1">
    <source>
        <dbReference type="SAM" id="MobiDB-lite"/>
    </source>
</evidence>
<dbReference type="OrthoDB" id="342281at2759"/>
<feature type="transmembrane region" description="Helical" evidence="2">
    <location>
        <begin position="422"/>
        <end position="441"/>
    </location>
</feature>
<feature type="compositionally biased region" description="Acidic residues" evidence="1">
    <location>
        <begin position="753"/>
        <end position="762"/>
    </location>
</feature>
<dbReference type="RefSeq" id="XP_022315521.1">
    <property type="nucleotide sequence ID" value="XM_022459813.1"/>
</dbReference>
<feature type="compositionally biased region" description="Basic and acidic residues" evidence="1">
    <location>
        <begin position="156"/>
        <end position="170"/>
    </location>
</feature>
<feature type="compositionally biased region" description="Basic and acidic residues" evidence="1">
    <location>
        <begin position="776"/>
        <end position="790"/>
    </location>
</feature>
<evidence type="ECO:0000313" key="4">
    <source>
        <dbReference type="RefSeq" id="XP_022315521.1"/>
    </source>
</evidence>
<name>A0A8B8CMC1_CRAVI</name>
<organism evidence="3 4">
    <name type="scientific">Crassostrea virginica</name>
    <name type="common">Eastern oyster</name>
    <dbReference type="NCBI Taxonomy" id="6565"/>
    <lineage>
        <taxon>Eukaryota</taxon>
        <taxon>Metazoa</taxon>
        <taxon>Spiralia</taxon>
        <taxon>Lophotrochozoa</taxon>
        <taxon>Mollusca</taxon>
        <taxon>Bivalvia</taxon>
        <taxon>Autobranchia</taxon>
        <taxon>Pteriomorphia</taxon>
        <taxon>Ostreida</taxon>
        <taxon>Ostreoidea</taxon>
        <taxon>Ostreidae</taxon>
        <taxon>Crassostrea</taxon>
    </lineage>
</organism>
<reference evidence="4" key="1">
    <citation type="submission" date="2025-08" db="UniProtKB">
        <authorList>
            <consortium name="RefSeq"/>
        </authorList>
    </citation>
    <scope>IDENTIFICATION</scope>
    <source>
        <tissue evidence="4">Whole sample</tissue>
    </source>
</reference>
<keyword evidence="2" id="KW-1133">Transmembrane helix</keyword>